<dbReference type="RefSeq" id="WP_184093038.1">
    <property type="nucleotide sequence ID" value="NZ_AP023367.1"/>
</dbReference>
<dbReference type="Pfam" id="PF12704">
    <property type="entry name" value="MacB_PCD"/>
    <property type="match status" value="1"/>
</dbReference>
<evidence type="ECO:0000256" key="2">
    <source>
        <dbReference type="ARBA" id="ARBA00022475"/>
    </source>
</evidence>
<dbReference type="GO" id="GO:0005886">
    <property type="term" value="C:plasma membrane"/>
    <property type="evidence" value="ECO:0007669"/>
    <property type="project" value="UniProtKB-SubCell"/>
</dbReference>
<evidence type="ECO:0000256" key="3">
    <source>
        <dbReference type="ARBA" id="ARBA00022692"/>
    </source>
</evidence>
<reference evidence="9 10" key="1">
    <citation type="journal article" date="2016" name="Int. J. Syst. Evol. Microbiol.">
        <title>Descriptions of Anaerotaenia torta gen. nov., sp. nov. and Anaerocolumna cellulosilytica gen. nov., sp. nov. isolated from a methanogenic reactor of cattle waste.</title>
        <authorList>
            <person name="Uek A."/>
            <person name="Ohtaki Y."/>
            <person name="Kaku N."/>
            <person name="Ueki K."/>
        </authorList>
    </citation>
    <scope>NUCLEOTIDE SEQUENCE [LARGE SCALE GENOMIC DNA]</scope>
    <source>
        <strain evidence="9 10">SN021</strain>
    </source>
</reference>
<dbReference type="InterPro" id="IPR050250">
    <property type="entry name" value="Macrolide_Exporter_MacB"/>
</dbReference>
<protein>
    <submittedName>
        <fullName evidence="9">ABC transporter permease</fullName>
    </submittedName>
</protein>
<sequence length="392" mass="42613">MKLRQTLKVVWNNIVGNRMRSFLTMLGMIIGVASVIMLVSVMQGFSNQMVESYSSMGINNITVSLKGRNGNLMFTEDDMYQYAKEHSDNLLGASPNVSTDGSLNKKSNKVDYVTITGIDESYISIMKKELQLGHNITYSDISIKNKVCIIGAYINNKLFNGNAQIGDTIRLNGEEFVISGILVQSSDGSEWSEDNAFYIPYTTAMRLNGISSVSSYTFFVKDSNLVTLETTNLQDFLFKTYRDSKLYKVSNYVDMLTEINVQMGILTTVIAGIAGISLLVAGIGIMNIMLVSVSERTREIGIRKSLGAKHKDIMRQFVLEAAATSSIGGLLGILLGGAGAISAGNLIKLNATPSPNVVLLSFGISAGIGILFGYLPARKAAKLNPIDALRNE</sequence>
<feature type="domain" description="ABC3 transporter permease C-terminal" evidence="7">
    <location>
        <begin position="273"/>
        <end position="385"/>
    </location>
</feature>
<evidence type="ECO:0000259" key="7">
    <source>
        <dbReference type="Pfam" id="PF02687"/>
    </source>
</evidence>
<evidence type="ECO:0000256" key="4">
    <source>
        <dbReference type="ARBA" id="ARBA00022989"/>
    </source>
</evidence>
<dbReference type="Proteomes" id="UP000515561">
    <property type="component" value="Chromosome"/>
</dbReference>
<comment type="subcellular location">
    <subcellularLocation>
        <location evidence="1">Cell membrane</location>
        <topology evidence="1">Multi-pass membrane protein</topology>
    </subcellularLocation>
</comment>
<dbReference type="Pfam" id="PF02687">
    <property type="entry name" value="FtsX"/>
    <property type="match status" value="1"/>
</dbReference>
<evidence type="ECO:0000259" key="8">
    <source>
        <dbReference type="Pfam" id="PF12704"/>
    </source>
</evidence>
<dbReference type="EMBL" id="AP023367">
    <property type="protein sequence ID" value="BCJ92544.1"/>
    <property type="molecule type" value="Genomic_DNA"/>
</dbReference>
<dbReference type="PANTHER" id="PTHR30572">
    <property type="entry name" value="MEMBRANE COMPONENT OF TRANSPORTER-RELATED"/>
    <property type="match status" value="1"/>
</dbReference>
<keyword evidence="3" id="KW-0812">Transmembrane</keyword>
<proteinExistence type="inferred from homology"/>
<name>A0A6S6QPQ1_9FIRM</name>
<dbReference type="PANTHER" id="PTHR30572:SF4">
    <property type="entry name" value="ABC TRANSPORTER PERMEASE YTRF"/>
    <property type="match status" value="1"/>
</dbReference>
<dbReference type="InterPro" id="IPR025857">
    <property type="entry name" value="MacB_PCD"/>
</dbReference>
<keyword evidence="5" id="KW-0472">Membrane</keyword>
<dbReference type="AlphaFoldDB" id="A0A6S6QPQ1"/>
<organism evidence="9 10">
    <name type="scientific">Anaerocolumna cellulosilytica</name>
    <dbReference type="NCBI Taxonomy" id="433286"/>
    <lineage>
        <taxon>Bacteria</taxon>
        <taxon>Bacillati</taxon>
        <taxon>Bacillota</taxon>
        <taxon>Clostridia</taxon>
        <taxon>Lachnospirales</taxon>
        <taxon>Lachnospiraceae</taxon>
        <taxon>Anaerocolumna</taxon>
    </lineage>
</organism>
<accession>A0A6S6QPQ1</accession>
<dbReference type="KEGG" id="acel:acsn021_01130"/>
<evidence type="ECO:0000313" key="10">
    <source>
        <dbReference type="Proteomes" id="UP000515561"/>
    </source>
</evidence>
<keyword evidence="2" id="KW-1003">Cell membrane</keyword>
<dbReference type="GO" id="GO:0022857">
    <property type="term" value="F:transmembrane transporter activity"/>
    <property type="evidence" value="ECO:0007669"/>
    <property type="project" value="TreeGrafter"/>
</dbReference>
<keyword evidence="4" id="KW-1133">Transmembrane helix</keyword>
<evidence type="ECO:0000256" key="5">
    <source>
        <dbReference type="ARBA" id="ARBA00023136"/>
    </source>
</evidence>
<gene>
    <name evidence="9" type="ORF">acsn021_01130</name>
</gene>
<evidence type="ECO:0000256" key="6">
    <source>
        <dbReference type="ARBA" id="ARBA00038076"/>
    </source>
</evidence>
<keyword evidence="10" id="KW-1185">Reference proteome</keyword>
<dbReference type="InterPro" id="IPR003838">
    <property type="entry name" value="ABC3_permease_C"/>
</dbReference>
<evidence type="ECO:0000256" key="1">
    <source>
        <dbReference type="ARBA" id="ARBA00004651"/>
    </source>
</evidence>
<evidence type="ECO:0000313" key="9">
    <source>
        <dbReference type="EMBL" id="BCJ92544.1"/>
    </source>
</evidence>
<comment type="similarity">
    <text evidence="6">Belongs to the ABC-4 integral membrane protein family.</text>
</comment>
<feature type="domain" description="MacB-like periplasmic core" evidence="8">
    <location>
        <begin position="21"/>
        <end position="211"/>
    </location>
</feature>